<comment type="caution">
    <text evidence="2">The sequence shown here is derived from an EMBL/GenBank/DDBJ whole genome shotgun (WGS) entry which is preliminary data.</text>
</comment>
<evidence type="ECO:0000259" key="1">
    <source>
        <dbReference type="PROSITE" id="PS51677"/>
    </source>
</evidence>
<dbReference type="GO" id="GO:0005975">
    <property type="term" value="P:carbohydrate metabolic process"/>
    <property type="evidence" value="ECO:0007669"/>
    <property type="project" value="InterPro"/>
</dbReference>
<proteinExistence type="predicted"/>
<dbReference type="Proteomes" id="UP000215694">
    <property type="component" value="Unassembled WGS sequence"/>
</dbReference>
<protein>
    <submittedName>
        <fullName evidence="2">Polysaccharide deacetylase</fullName>
    </submittedName>
</protein>
<feature type="domain" description="NodB homology" evidence="1">
    <location>
        <begin position="54"/>
        <end position="231"/>
    </location>
</feature>
<dbReference type="PANTHER" id="PTHR10587">
    <property type="entry name" value="GLYCOSYL TRANSFERASE-RELATED"/>
    <property type="match status" value="1"/>
</dbReference>
<dbReference type="GO" id="GO:0016810">
    <property type="term" value="F:hydrolase activity, acting on carbon-nitrogen (but not peptide) bonds"/>
    <property type="evidence" value="ECO:0007669"/>
    <property type="project" value="InterPro"/>
</dbReference>
<dbReference type="InterPro" id="IPR011330">
    <property type="entry name" value="Glyco_hydro/deAcase_b/a-brl"/>
</dbReference>
<dbReference type="OrthoDB" id="9806342at2"/>
<evidence type="ECO:0000313" key="3">
    <source>
        <dbReference type="Proteomes" id="UP000215694"/>
    </source>
</evidence>
<organism evidence="2 3">
    <name type="scientific">Romboutsia weinsteinii</name>
    <dbReference type="NCBI Taxonomy" id="2020949"/>
    <lineage>
        <taxon>Bacteria</taxon>
        <taxon>Bacillati</taxon>
        <taxon>Bacillota</taxon>
        <taxon>Clostridia</taxon>
        <taxon>Peptostreptococcales</taxon>
        <taxon>Peptostreptococcaceae</taxon>
        <taxon>Romboutsia</taxon>
    </lineage>
</organism>
<accession>A0A371IXR1</accession>
<dbReference type="PROSITE" id="PS51677">
    <property type="entry name" value="NODB"/>
    <property type="match status" value="1"/>
</dbReference>
<dbReference type="InterPro" id="IPR050248">
    <property type="entry name" value="Polysacc_deacetylase_ArnD"/>
</dbReference>
<dbReference type="SUPFAM" id="SSF88713">
    <property type="entry name" value="Glycoside hydrolase/deacetylase"/>
    <property type="match status" value="1"/>
</dbReference>
<dbReference type="InterPro" id="IPR002509">
    <property type="entry name" value="NODB_dom"/>
</dbReference>
<dbReference type="Pfam" id="PF01522">
    <property type="entry name" value="Polysacc_deac_1"/>
    <property type="match status" value="1"/>
</dbReference>
<gene>
    <name evidence="2" type="ORF">CHL78_019035</name>
</gene>
<name>A0A371IXR1_9FIRM</name>
<dbReference type="PANTHER" id="PTHR10587:SF128">
    <property type="entry name" value="POLYSACCHARIDE DEACETYLASE PDAB-RELATED"/>
    <property type="match status" value="1"/>
</dbReference>
<dbReference type="EMBL" id="NOJY02000090">
    <property type="protein sequence ID" value="RDY25273.1"/>
    <property type="molecule type" value="Genomic_DNA"/>
</dbReference>
<reference evidence="2 3" key="1">
    <citation type="journal article" date="2017" name="Genome Announc.">
        <title>Draft Genome Sequence of Romboutsia weinsteinii sp. nov. Strain CCRI-19649(T) Isolated from Surface Water.</title>
        <authorList>
            <person name="Maheux A.F."/>
            <person name="Boudreau D.K."/>
            <person name="Berube E."/>
            <person name="Boissinot M."/>
            <person name="Cantin P."/>
            <person name="Raymond F."/>
            <person name="Corbeil J."/>
            <person name="Omar R.F."/>
            <person name="Bergeron M.G."/>
        </authorList>
    </citation>
    <scope>NUCLEOTIDE SEQUENCE [LARGE SCALE GENOMIC DNA]</scope>
    <source>
        <strain evidence="2 3">CCRI-19649</strain>
    </source>
</reference>
<evidence type="ECO:0000313" key="2">
    <source>
        <dbReference type="EMBL" id="RDY25273.1"/>
    </source>
</evidence>
<dbReference type="AlphaFoldDB" id="A0A371IXR1"/>
<dbReference type="GO" id="GO:0016020">
    <property type="term" value="C:membrane"/>
    <property type="evidence" value="ECO:0007669"/>
    <property type="project" value="TreeGrafter"/>
</dbReference>
<dbReference type="RefSeq" id="WP_094369683.1">
    <property type="nucleotide sequence ID" value="NZ_NOJY02000090.1"/>
</dbReference>
<dbReference type="Gene3D" id="3.20.20.370">
    <property type="entry name" value="Glycoside hydrolase/deacetylase"/>
    <property type="match status" value="1"/>
</dbReference>
<keyword evidence="3" id="KW-1185">Reference proteome</keyword>
<sequence length="255" mass="28928">MNRKFKRTKAFMSSVVFFGLSLVLVFVLVYGIKYICSVNGNSQIPIYRVDTEDKKVALTFDVAWGTDNMKTIMEVLEKHNIKSTFFLVGSWVDDNKEIVKQLSESGHEIGNHSNTHANMTALSDEDITNEIELTSEKISNITGNQTKLYRPPFGEIDSKSMDICESLGYQVIKWDVDSLDWKEIGPNHVIDRVVKGVQPGSIVLFHANVSYVSEYLDNIITRLKKDGYEIVPVSELIYKDNYTINSNGVQKNIED</sequence>